<dbReference type="Gene3D" id="1.20.58.60">
    <property type="match status" value="1"/>
</dbReference>
<proteinExistence type="predicted"/>
<reference evidence="2 3" key="1">
    <citation type="submission" date="2021-06" db="EMBL/GenBank/DDBJ databases">
        <authorList>
            <person name="Palmer J.M."/>
        </authorList>
    </citation>
    <scope>NUCLEOTIDE SEQUENCE [LARGE SCALE GENOMIC DNA]</scope>
    <source>
        <strain evidence="2 3">GA_2019</strain>
        <tissue evidence="2">Muscle</tissue>
    </source>
</reference>
<gene>
    <name evidence="2" type="ORF">GOODEAATRI_033666</name>
</gene>
<evidence type="ECO:0000256" key="1">
    <source>
        <dbReference type="ARBA" id="ARBA00023203"/>
    </source>
</evidence>
<evidence type="ECO:0000313" key="2">
    <source>
        <dbReference type="EMBL" id="MEQ2186906.1"/>
    </source>
</evidence>
<keyword evidence="3" id="KW-1185">Reference proteome</keyword>
<evidence type="ECO:0000313" key="3">
    <source>
        <dbReference type="Proteomes" id="UP001476798"/>
    </source>
</evidence>
<organism evidence="2 3">
    <name type="scientific">Goodea atripinnis</name>
    <dbReference type="NCBI Taxonomy" id="208336"/>
    <lineage>
        <taxon>Eukaryota</taxon>
        <taxon>Metazoa</taxon>
        <taxon>Chordata</taxon>
        <taxon>Craniata</taxon>
        <taxon>Vertebrata</taxon>
        <taxon>Euteleostomi</taxon>
        <taxon>Actinopterygii</taxon>
        <taxon>Neopterygii</taxon>
        <taxon>Teleostei</taxon>
        <taxon>Neoteleostei</taxon>
        <taxon>Acanthomorphata</taxon>
        <taxon>Ovalentaria</taxon>
        <taxon>Atherinomorphae</taxon>
        <taxon>Cyprinodontiformes</taxon>
        <taxon>Goodeidae</taxon>
        <taxon>Goodea</taxon>
    </lineage>
</organism>
<dbReference type="PANTHER" id="PTHR11915">
    <property type="entry name" value="SPECTRIN/FILAMIN RELATED CYTOSKELETAL PROTEIN"/>
    <property type="match status" value="1"/>
</dbReference>
<keyword evidence="1" id="KW-0009">Actin-binding</keyword>
<dbReference type="Pfam" id="PF00435">
    <property type="entry name" value="Spectrin"/>
    <property type="match status" value="1"/>
</dbReference>
<dbReference type="Proteomes" id="UP001476798">
    <property type="component" value="Unassembled WGS sequence"/>
</dbReference>
<name>A0ABV0PU74_9TELE</name>
<accession>A0ABV0PU74</accession>
<sequence length="116" mass="13436">MTENQVRDRARELDELQEAVRKHGGAREDQPELEAEQQLLQSEFQQLLMPLSQRRGKLEAAKAVHQFYRDLADELLWIDERMPLAMSQEHGNNLQTVQMLLKKNQVSICLSVVLLA</sequence>
<protein>
    <submittedName>
        <fullName evidence="2">Uncharacterized protein</fullName>
    </submittedName>
</protein>
<dbReference type="SUPFAM" id="SSF46966">
    <property type="entry name" value="Spectrin repeat"/>
    <property type="match status" value="1"/>
</dbReference>
<dbReference type="InterPro" id="IPR002017">
    <property type="entry name" value="Spectrin_repeat"/>
</dbReference>
<dbReference type="EMBL" id="JAHRIO010087217">
    <property type="protein sequence ID" value="MEQ2186906.1"/>
    <property type="molecule type" value="Genomic_DNA"/>
</dbReference>
<comment type="caution">
    <text evidence="2">The sequence shown here is derived from an EMBL/GenBank/DDBJ whole genome shotgun (WGS) entry which is preliminary data.</text>
</comment>